<dbReference type="EMBL" id="JAABOQ010000006">
    <property type="protein sequence ID" value="NER18559.1"/>
    <property type="molecule type" value="Genomic_DNA"/>
</dbReference>
<feature type="transmembrane region" description="Helical" evidence="6">
    <location>
        <begin position="394"/>
        <end position="416"/>
    </location>
</feature>
<evidence type="ECO:0000256" key="3">
    <source>
        <dbReference type="ARBA" id="ARBA00022692"/>
    </source>
</evidence>
<protein>
    <submittedName>
        <fullName evidence="8">ABC transporter permease</fullName>
    </submittedName>
</protein>
<feature type="domain" description="ABC-2 type transporter transmembrane" evidence="7">
    <location>
        <begin position="19"/>
        <end position="416"/>
    </location>
</feature>
<feature type="transmembrane region" description="Helical" evidence="6">
    <location>
        <begin position="298"/>
        <end position="321"/>
    </location>
</feature>
<accession>A0A6M0CRS7</accession>
<dbReference type="GO" id="GO:0140359">
    <property type="term" value="F:ABC-type transporter activity"/>
    <property type="evidence" value="ECO:0007669"/>
    <property type="project" value="InterPro"/>
</dbReference>
<dbReference type="Proteomes" id="UP000474296">
    <property type="component" value="Unassembled WGS sequence"/>
</dbReference>
<name>A0A6M0CRS7_9FLAO</name>
<keyword evidence="9" id="KW-1185">Reference proteome</keyword>
<keyword evidence="4 6" id="KW-1133">Transmembrane helix</keyword>
<keyword evidence="2" id="KW-1003">Cell membrane</keyword>
<evidence type="ECO:0000313" key="9">
    <source>
        <dbReference type="Proteomes" id="UP000474296"/>
    </source>
</evidence>
<dbReference type="InterPro" id="IPR013525">
    <property type="entry name" value="ABC2_TM"/>
</dbReference>
<feature type="transmembrane region" description="Helical" evidence="6">
    <location>
        <begin position="180"/>
        <end position="201"/>
    </location>
</feature>
<evidence type="ECO:0000256" key="2">
    <source>
        <dbReference type="ARBA" id="ARBA00022475"/>
    </source>
</evidence>
<evidence type="ECO:0000256" key="5">
    <source>
        <dbReference type="ARBA" id="ARBA00023136"/>
    </source>
</evidence>
<feature type="transmembrane region" description="Helical" evidence="6">
    <location>
        <begin position="21"/>
        <end position="42"/>
    </location>
</feature>
<comment type="subcellular location">
    <subcellularLocation>
        <location evidence="1">Cell membrane</location>
        <topology evidence="1">Multi-pass membrane protein</topology>
    </subcellularLocation>
</comment>
<dbReference type="PANTHER" id="PTHR30294:SF29">
    <property type="entry name" value="MULTIDRUG ABC TRANSPORTER PERMEASE YBHS-RELATED"/>
    <property type="match status" value="1"/>
</dbReference>
<feature type="transmembrane region" description="Helical" evidence="6">
    <location>
        <begin position="239"/>
        <end position="262"/>
    </location>
</feature>
<evidence type="ECO:0000259" key="7">
    <source>
        <dbReference type="Pfam" id="PF12698"/>
    </source>
</evidence>
<feature type="transmembrane region" description="Helical" evidence="6">
    <location>
        <begin position="341"/>
        <end position="361"/>
    </location>
</feature>
<organism evidence="8 9">
    <name type="scientific">Spongiivirga citrea</name>
    <dbReference type="NCBI Taxonomy" id="1481457"/>
    <lineage>
        <taxon>Bacteria</taxon>
        <taxon>Pseudomonadati</taxon>
        <taxon>Bacteroidota</taxon>
        <taxon>Flavobacteriia</taxon>
        <taxon>Flavobacteriales</taxon>
        <taxon>Flavobacteriaceae</taxon>
        <taxon>Spongiivirga</taxon>
    </lineage>
</organism>
<evidence type="ECO:0000313" key="8">
    <source>
        <dbReference type="EMBL" id="NER18559.1"/>
    </source>
</evidence>
<dbReference type="AlphaFoldDB" id="A0A6M0CRS7"/>
<gene>
    <name evidence="8" type="ORF">GWK10_15170</name>
</gene>
<keyword evidence="5 6" id="KW-0472">Membrane</keyword>
<comment type="caution">
    <text evidence="8">The sequence shown here is derived from an EMBL/GenBank/DDBJ whole genome shotgun (WGS) entry which is preliminary data.</text>
</comment>
<dbReference type="Pfam" id="PF12698">
    <property type="entry name" value="ABC2_membrane_3"/>
    <property type="match status" value="1"/>
</dbReference>
<dbReference type="PANTHER" id="PTHR30294">
    <property type="entry name" value="MEMBRANE COMPONENT OF ABC TRANSPORTER YHHJ-RELATED"/>
    <property type="match status" value="1"/>
</dbReference>
<proteinExistence type="predicted"/>
<evidence type="ECO:0000256" key="4">
    <source>
        <dbReference type="ARBA" id="ARBA00022989"/>
    </source>
</evidence>
<evidence type="ECO:0000256" key="1">
    <source>
        <dbReference type="ARBA" id="ARBA00004651"/>
    </source>
</evidence>
<reference evidence="8 9" key="1">
    <citation type="submission" date="2020-01" db="EMBL/GenBank/DDBJ databases">
        <title>Spongiivirga citrea KCTC 32990T.</title>
        <authorList>
            <person name="Wang G."/>
        </authorList>
    </citation>
    <scope>NUCLEOTIDE SEQUENCE [LARGE SCALE GENOMIC DNA]</scope>
    <source>
        <strain evidence="8 9">KCTC 32990</strain>
    </source>
</reference>
<dbReference type="SUPFAM" id="SSF53850">
    <property type="entry name" value="Periplasmic binding protein-like II"/>
    <property type="match status" value="1"/>
</dbReference>
<dbReference type="GO" id="GO:0005886">
    <property type="term" value="C:plasma membrane"/>
    <property type="evidence" value="ECO:0007669"/>
    <property type="project" value="UniProtKB-SubCell"/>
</dbReference>
<keyword evidence="3 6" id="KW-0812">Transmembrane</keyword>
<dbReference type="Gene3D" id="3.40.190.10">
    <property type="entry name" value="Periplasmic binding protein-like II"/>
    <property type="match status" value="1"/>
</dbReference>
<dbReference type="InterPro" id="IPR051449">
    <property type="entry name" value="ABC-2_transporter_component"/>
</dbReference>
<evidence type="ECO:0000256" key="6">
    <source>
        <dbReference type="SAM" id="Phobius"/>
    </source>
</evidence>
<dbReference type="RefSeq" id="WP_164033244.1">
    <property type="nucleotide sequence ID" value="NZ_JAABOQ010000006.1"/>
</dbReference>
<sequence length="441" mass="49506">MSKLKLIIVREFLAKVRNRAFVVMTFVSPLIFAGMVSLIIYLTSVNGEDKKLITVLDQSGLFLPELEKSQSISFLHFRKLSFTQAKDSSLQIGASGFLFIPDGMEIDRLNEEIQFYSSNSPSVSTLSNIEQRIERKLRELRLANYGISKEALSKIDTDFELNTSSFTGSQNLKGINEIKAFIGSAFGYLIMMFIIIYGSFVMRSVIEEKTSRIVEVIISSVKPFQLMMGKIIGTSLAGVFQFLIWIVLGGIVLIALTFWLGIDLQQLASTNAVANDSIEMMNANSGDLSKVNLYFNEILTIPWVGLLLLFIVYFVLGYLIYSSIYAAIGSAVDNETDTQQFIYPVIVPLILAVYVGGFSVFDNPDGPIAVSFSLFPLTSPIVMLMRFPLGGVPWWQIVVSILLLILTFIFIVWLAAKIYRTGILMHGKKISYKELYKWLKY</sequence>